<feature type="domain" description="Type I restriction modification DNA specificity" evidence="4">
    <location>
        <begin position="8"/>
        <end position="168"/>
    </location>
</feature>
<dbReference type="Pfam" id="PF01420">
    <property type="entry name" value="Methylase_S"/>
    <property type="match status" value="2"/>
</dbReference>
<dbReference type="InterPro" id="IPR044946">
    <property type="entry name" value="Restrct_endonuc_typeI_TRD_sf"/>
</dbReference>
<dbReference type="EMBL" id="CP042652">
    <property type="protein sequence ID" value="QKE29610.1"/>
    <property type="molecule type" value="Genomic_DNA"/>
</dbReference>
<dbReference type="CDD" id="cd17497">
    <property type="entry name" value="RMtype1_S_TteMORF1547P-TRD2-CR2_like"/>
    <property type="match status" value="1"/>
</dbReference>
<dbReference type="InterPro" id="IPR000055">
    <property type="entry name" value="Restrct_endonuc_typeI_TRD"/>
</dbReference>
<dbReference type="Gene3D" id="3.90.220.20">
    <property type="entry name" value="DNA methylase specificity domains"/>
    <property type="match status" value="2"/>
</dbReference>
<evidence type="ECO:0000313" key="6">
    <source>
        <dbReference type="Proteomes" id="UP000503483"/>
    </source>
</evidence>
<protein>
    <submittedName>
        <fullName evidence="5">Type I restriction/modification system, specificity subunit</fullName>
    </submittedName>
</protein>
<evidence type="ECO:0000313" key="5">
    <source>
        <dbReference type="EMBL" id="QKE29610.1"/>
    </source>
</evidence>
<evidence type="ECO:0000256" key="1">
    <source>
        <dbReference type="ARBA" id="ARBA00010923"/>
    </source>
</evidence>
<accession>A0A6M8EG70</accession>
<comment type="similarity">
    <text evidence="1">Belongs to the type-I restriction system S methylase family.</text>
</comment>
<dbReference type="GO" id="GO:0003677">
    <property type="term" value="F:DNA binding"/>
    <property type="evidence" value="ECO:0007669"/>
    <property type="project" value="UniProtKB-KW"/>
</dbReference>
<evidence type="ECO:0000256" key="2">
    <source>
        <dbReference type="ARBA" id="ARBA00022747"/>
    </source>
</evidence>
<gene>
    <name evidence="5" type="primary">hsdS2</name>
    <name evidence="5" type="ORF">AACT_2522</name>
</gene>
<evidence type="ECO:0000256" key="3">
    <source>
        <dbReference type="ARBA" id="ARBA00023125"/>
    </source>
</evidence>
<keyword evidence="6" id="KW-1185">Reference proteome</keyword>
<dbReference type="REBASE" id="396596">
    <property type="entry name" value="S.Pac52212ORF2523P"/>
</dbReference>
<sequence>MSELYQLPEGWEWKKLGDSSVCKLVMGQSPSSDTYNSDGKGMPFFQGKTEFGEMYPTVSKYCTAPKKIAEIGDILLSVRAPVGPTNISNIQCCIGRGLGAIRPSESNTLTNYLLYFFRNFELEISNKGKGSTFSAITKKELEDTNIPLPPLSEQQRIVSKLDLLFEKIDKSIALHQKNMDEANAFMGSVLNDVFGELEEKYEKFSINTVATIKGGKRVPKGYKLSEKPTPYPYLRVTDFKDYGTICTGKMLYLTKEVYELIKRYTITDKDLYITNVGNTIGKSGIIPSELNGANLTENAVKLVYKDKNNTSNKFMYYFTKSSIFLTQLESATMQMAVPKLAIMRLGEITLPFPNISIQQKVVKYLDEISEKIEKIKQAQKAKMDSLKALKASILDQAFKGEL</sequence>
<dbReference type="RefSeq" id="WP_172127497.1">
    <property type="nucleotide sequence ID" value="NZ_CP042652.1"/>
</dbReference>
<dbReference type="PANTHER" id="PTHR43140:SF1">
    <property type="entry name" value="TYPE I RESTRICTION ENZYME ECOKI SPECIFICITY SUBUNIT"/>
    <property type="match status" value="1"/>
</dbReference>
<keyword evidence="2" id="KW-0680">Restriction system</keyword>
<name>A0A6M8EG70_9BACT</name>
<dbReference type="SUPFAM" id="SSF116734">
    <property type="entry name" value="DNA methylase specificity domain"/>
    <property type="match status" value="2"/>
</dbReference>
<dbReference type="KEGG" id="paco:AACT_2522"/>
<organism evidence="5 6">
    <name type="scientific">Arcobacter acticola</name>
    <dbReference type="NCBI Taxonomy" id="1849015"/>
    <lineage>
        <taxon>Bacteria</taxon>
        <taxon>Pseudomonadati</taxon>
        <taxon>Campylobacterota</taxon>
        <taxon>Epsilonproteobacteria</taxon>
        <taxon>Campylobacterales</taxon>
        <taxon>Arcobacteraceae</taxon>
        <taxon>Arcobacter</taxon>
    </lineage>
</organism>
<keyword evidence="3" id="KW-0238">DNA-binding</keyword>
<dbReference type="InterPro" id="IPR051212">
    <property type="entry name" value="Type-I_RE_S_subunit"/>
</dbReference>
<dbReference type="AlphaFoldDB" id="A0A6M8EG70"/>
<dbReference type="Proteomes" id="UP000503483">
    <property type="component" value="Chromosome"/>
</dbReference>
<dbReference type="GO" id="GO:0009307">
    <property type="term" value="P:DNA restriction-modification system"/>
    <property type="evidence" value="ECO:0007669"/>
    <property type="project" value="UniProtKB-KW"/>
</dbReference>
<dbReference type="CDD" id="cd17256">
    <property type="entry name" value="RMtype1_S_EcoJA65PI-TRD1-CR1_like"/>
    <property type="match status" value="1"/>
</dbReference>
<feature type="domain" description="Type I restriction modification DNA specificity" evidence="4">
    <location>
        <begin position="199"/>
        <end position="377"/>
    </location>
</feature>
<proteinExistence type="inferred from homology"/>
<dbReference type="PANTHER" id="PTHR43140">
    <property type="entry name" value="TYPE-1 RESTRICTION ENZYME ECOKI SPECIFICITY PROTEIN"/>
    <property type="match status" value="1"/>
</dbReference>
<reference evidence="5 6" key="1">
    <citation type="submission" date="2019-08" db="EMBL/GenBank/DDBJ databases">
        <title>Complete genome sequence of Arcobacter acticola.</title>
        <authorList>
            <person name="Miller W."/>
        </authorList>
    </citation>
    <scope>NUCLEOTIDE SEQUENCE [LARGE SCALE GENOMIC DNA]</scope>
    <source>
        <strain evidence="5 6">KCTC 52212</strain>
    </source>
</reference>
<evidence type="ECO:0000259" key="4">
    <source>
        <dbReference type="Pfam" id="PF01420"/>
    </source>
</evidence>